<evidence type="ECO:0000313" key="4">
    <source>
        <dbReference type="EMBL" id="MBP3984054.1"/>
    </source>
</evidence>
<evidence type="ECO:0000256" key="1">
    <source>
        <dbReference type="SAM" id="Coils"/>
    </source>
</evidence>
<keyword evidence="3" id="KW-0812">Transmembrane</keyword>
<dbReference type="EMBL" id="JAGKTC010000001">
    <property type="protein sequence ID" value="MBP3984054.1"/>
    <property type="molecule type" value="Genomic_DNA"/>
</dbReference>
<accession>A0A940X179</accession>
<feature type="region of interest" description="Disordered" evidence="2">
    <location>
        <begin position="316"/>
        <end position="336"/>
    </location>
</feature>
<sequence>MNDTDAAPRRTSLSWLFVALVVLLAIGLGGWRGWNWWQAREAARQTRLDIAEQRVAALEARVEALRRDLRAQSQRIQDGAATNRVLRDEVLGLGQRGALLEDTVAKLADSRRSGAQALRLDEVELLLSQAGQRLQVADDAEGARRAYALAAGALDGIDDPRLLNLKQALAQERAAADALGPGTQATAARRLAAFRAKLKTLPVQPVEAARPAWQRLISPLVEVRPSQQTTLDPAQRTAAQAALELQLGLAQAALERGDDAGFDRALSAADAWLPRLWPASPALAQCRAELKALQAMPLRDAAPVLGSTLQQLRAWRAGGLPPSPAPTTMSMGDKRS</sequence>
<keyword evidence="5" id="KW-1185">Reference proteome</keyword>
<evidence type="ECO:0000256" key="3">
    <source>
        <dbReference type="SAM" id="Phobius"/>
    </source>
</evidence>
<keyword evidence="1" id="KW-0175">Coiled coil</keyword>
<dbReference type="GO" id="GO:0004851">
    <property type="term" value="F:uroporphyrin-III C-methyltransferase activity"/>
    <property type="evidence" value="ECO:0007669"/>
    <property type="project" value="UniProtKB-EC"/>
</dbReference>
<dbReference type="InterPro" id="IPR007470">
    <property type="entry name" value="HemX"/>
</dbReference>
<feature type="transmembrane region" description="Helical" evidence="3">
    <location>
        <begin position="12"/>
        <end position="31"/>
    </location>
</feature>
<name>A0A940X179_9GAMM</name>
<organism evidence="4 5">
    <name type="scientific">Pseudoxanthomonas helianthi</name>
    <dbReference type="NCBI Taxonomy" id="1453541"/>
    <lineage>
        <taxon>Bacteria</taxon>
        <taxon>Pseudomonadati</taxon>
        <taxon>Pseudomonadota</taxon>
        <taxon>Gammaproteobacteria</taxon>
        <taxon>Lysobacterales</taxon>
        <taxon>Lysobacteraceae</taxon>
        <taxon>Pseudoxanthomonas</taxon>
    </lineage>
</organism>
<evidence type="ECO:0000256" key="2">
    <source>
        <dbReference type="SAM" id="MobiDB-lite"/>
    </source>
</evidence>
<keyword evidence="4" id="KW-0489">Methyltransferase</keyword>
<dbReference type="RefSeq" id="WP_210536167.1">
    <property type="nucleotide sequence ID" value="NZ_JAGKTC010000001.1"/>
</dbReference>
<dbReference type="PANTHER" id="PTHR38043:SF1">
    <property type="entry name" value="PROTEIN HEMX"/>
    <property type="match status" value="1"/>
</dbReference>
<comment type="caution">
    <text evidence="4">The sequence shown here is derived from an EMBL/GenBank/DDBJ whole genome shotgun (WGS) entry which is preliminary data.</text>
</comment>
<dbReference type="Proteomes" id="UP000673447">
    <property type="component" value="Unassembled WGS sequence"/>
</dbReference>
<dbReference type="PANTHER" id="PTHR38043">
    <property type="entry name" value="PROTEIN HEMX"/>
    <property type="match status" value="1"/>
</dbReference>
<keyword evidence="3" id="KW-1133">Transmembrane helix</keyword>
<dbReference type="AlphaFoldDB" id="A0A940X179"/>
<reference evidence="4" key="2">
    <citation type="submission" date="2021-03" db="EMBL/GenBank/DDBJ databases">
        <authorList>
            <person name="Cao W."/>
        </authorList>
    </citation>
    <scope>NUCLEOTIDE SEQUENCE</scope>
    <source>
        <strain evidence="4">110414</strain>
    </source>
</reference>
<keyword evidence="3" id="KW-0472">Membrane</keyword>
<protein>
    <submittedName>
        <fullName evidence="4">Uroporphyrinogen-III C-methyltransferase</fullName>
        <ecNumber evidence="4">2.1.1.107</ecNumber>
    </submittedName>
</protein>
<gene>
    <name evidence="4" type="ORF">J5837_06395</name>
</gene>
<dbReference type="GO" id="GO:0032259">
    <property type="term" value="P:methylation"/>
    <property type="evidence" value="ECO:0007669"/>
    <property type="project" value="UniProtKB-KW"/>
</dbReference>
<feature type="coiled-coil region" evidence="1">
    <location>
        <begin position="48"/>
        <end position="75"/>
    </location>
</feature>
<proteinExistence type="predicted"/>
<dbReference type="EC" id="2.1.1.107" evidence="4"/>
<evidence type="ECO:0000313" key="5">
    <source>
        <dbReference type="Proteomes" id="UP000673447"/>
    </source>
</evidence>
<reference evidence="4" key="1">
    <citation type="journal article" date="2016" name="Int. J. Syst. Evol. Microbiol.">
        <title>Pseudoxanthomonas helianthi sp. nov., isolated from roots of Jerusalem artichoke (Helianthus tuberosus).</title>
        <authorList>
            <person name="Kittiwongwattana C."/>
            <person name="Thawai C."/>
        </authorList>
    </citation>
    <scope>NUCLEOTIDE SEQUENCE</scope>
    <source>
        <strain evidence="4">110414</strain>
    </source>
</reference>
<keyword evidence="4" id="KW-0808">Transferase</keyword>